<dbReference type="EMBL" id="VSWC01000029">
    <property type="protein sequence ID" value="KAA1107671.1"/>
    <property type="molecule type" value="Genomic_DNA"/>
</dbReference>
<feature type="signal peptide" evidence="1">
    <location>
        <begin position="1"/>
        <end position="23"/>
    </location>
</feature>
<feature type="chain" id="PRO_5036137912" evidence="1">
    <location>
        <begin position="24"/>
        <end position="211"/>
    </location>
</feature>
<dbReference type="OrthoDB" id="2508096at2759"/>
<accession>A0A5B0Q367</accession>
<dbReference type="AlphaFoldDB" id="A0A5B0Q367"/>
<gene>
    <name evidence="2" type="ORF">PGT21_021643</name>
    <name evidence="3" type="ORF">PGTUg99_010352</name>
</gene>
<protein>
    <submittedName>
        <fullName evidence="2">Uncharacterized protein</fullName>
    </submittedName>
</protein>
<dbReference type="EMBL" id="VDEP01000203">
    <property type="protein sequence ID" value="KAA1124532.1"/>
    <property type="molecule type" value="Genomic_DNA"/>
</dbReference>
<name>A0A5B0Q367_PUCGR</name>
<evidence type="ECO:0000313" key="4">
    <source>
        <dbReference type="Proteomes" id="UP000324748"/>
    </source>
</evidence>
<keyword evidence="1" id="KW-0732">Signal</keyword>
<evidence type="ECO:0000313" key="3">
    <source>
        <dbReference type="EMBL" id="KAA1124532.1"/>
    </source>
</evidence>
<dbReference type="Proteomes" id="UP000325313">
    <property type="component" value="Unassembled WGS sequence"/>
</dbReference>
<evidence type="ECO:0000313" key="2">
    <source>
        <dbReference type="EMBL" id="KAA1107671.1"/>
    </source>
</evidence>
<proteinExistence type="predicted"/>
<comment type="caution">
    <text evidence="2">The sequence shown here is derived from an EMBL/GenBank/DDBJ whole genome shotgun (WGS) entry which is preliminary data.</text>
</comment>
<keyword evidence="4" id="KW-1185">Reference proteome</keyword>
<evidence type="ECO:0000313" key="5">
    <source>
        <dbReference type="Proteomes" id="UP000325313"/>
    </source>
</evidence>
<dbReference type="Proteomes" id="UP000324748">
    <property type="component" value="Unassembled WGS sequence"/>
</dbReference>
<sequence length="211" mass="23711">MQFPTSALALITLLVSFPLAMYAQNVPNDYMIKQNSDPKRLLEVYSANGKVAYRFTKTAHVPSQGQSTITVADGSSQKVFSMVTGLDDCSYKTNLAQVEGPTPKDQLPKRQYKFDERKLWQNSVWRFNVYSDSAGARVYYKFKKNRTNKGGQIFRVAANQPSQLVGLLRSQTRKDKWLDPVKGTDTFTLSSVDGAPVTELATLLYLVFTQC</sequence>
<organism evidence="2 4">
    <name type="scientific">Puccinia graminis f. sp. tritici</name>
    <dbReference type="NCBI Taxonomy" id="56615"/>
    <lineage>
        <taxon>Eukaryota</taxon>
        <taxon>Fungi</taxon>
        <taxon>Dikarya</taxon>
        <taxon>Basidiomycota</taxon>
        <taxon>Pucciniomycotina</taxon>
        <taxon>Pucciniomycetes</taxon>
        <taxon>Pucciniales</taxon>
        <taxon>Pucciniaceae</taxon>
        <taxon>Puccinia</taxon>
    </lineage>
</organism>
<reference evidence="4 5" key="1">
    <citation type="submission" date="2019-05" db="EMBL/GenBank/DDBJ databases">
        <title>Emergence of the Ug99 lineage of the wheat stem rust pathogen through somatic hybridization.</title>
        <authorList>
            <person name="Li F."/>
            <person name="Upadhyaya N.M."/>
            <person name="Sperschneider J."/>
            <person name="Matny O."/>
            <person name="Nguyen-Phuc H."/>
            <person name="Mago R."/>
            <person name="Raley C."/>
            <person name="Miller M.E."/>
            <person name="Silverstein K.A.T."/>
            <person name="Henningsen E."/>
            <person name="Hirsch C.D."/>
            <person name="Visser B."/>
            <person name="Pretorius Z.A."/>
            <person name="Steffenson B.J."/>
            <person name="Schwessinger B."/>
            <person name="Dodds P.N."/>
            <person name="Figueroa M."/>
        </authorList>
    </citation>
    <scope>NUCLEOTIDE SEQUENCE [LARGE SCALE GENOMIC DNA]</scope>
    <source>
        <strain evidence="2">21-0</strain>
        <strain evidence="3 5">Ug99</strain>
    </source>
</reference>
<evidence type="ECO:0000256" key="1">
    <source>
        <dbReference type="SAM" id="SignalP"/>
    </source>
</evidence>